<comment type="similarity">
    <text evidence="2 5">Belongs to the RxLR effector family.</text>
</comment>
<feature type="chain" id="PRO_5028521257" description="RxLR effector protein" evidence="5">
    <location>
        <begin position="21"/>
        <end position="124"/>
    </location>
</feature>
<dbReference type="EMBL" id="NBNE01007165">
    <property type="protein sequence ID" value="OWZ01014.1"/>
    <property type="molecule type" value="Genomic_DNA"/>
</dbReference>
<comment type="domain">
    <text evidence="5">The RxLR-dEER motif acts to carry the protein into the host cell cytoplasm through binding to cell surface phosphatidylinositol-3-phosphate.</text>
</comment>
<evidence type="ECO:0000313" key="7">
    <source>
        <dbReference type="Proteomes" id="UP000198211"/>
    </source>
</evidence>
<accession>A0A225V7A9</accession>
<dbReference type="AlphaFoldDB" id="A0A225V7A9"/>
<evidence type="ECO:0000256" key="4">
    <source>
        <dbReference type="ARBA" id="ARBA00022729"/>
    </source>
</evidence>
<proteinExistence type="inferred from homology"/>
<name>A0A225V7A9_9STRA</name>
<protein>
    <recommendedName>
        <fullName evidence="5">RxLR effector protein</fullName>
    </recommendedName>
</protein>
<evidence type="ECO:0000256" key="1">
    <source>
        <dbReference type="ARBA" id="ARBA00004613"/>
    </source>
</evidence>
<comment type="subcellular location">
    <subcellularLocation>
        <location evidence="1 5">Secreted</location>
    </subcellularLocation>
</comment>
<comment type="function">
    <text evidence="5">Effector that suppresses plant defense responses during pathogen infection.</text>
</comment>
<organism evidence="6 7">
    <name type="scientific">Phytophthora megakarya</name>
    <dbReference type="NCBI Taxonomy" id="4795"/>
    <lineage>
        <taxon>Eukaryota</taxon>
        <taxon>Sar</taxon>
        <taxon>Stramenopiles</taxon>
        <taxon>Oomycota</taxon>
        <taxon>Peronosporomycetes</taxon>
        <taxon>Peronosporales</taxon>
        <taxon>Peronosporaceae</taxon>
        <taxon>Phytophthora</taxon>
    </lineage>
</organism>
<keyword evidence="4 5" id="KW-0732">Signal</keyword>
<dbReference type="Pfam" id="PF16810">
    <property type="entry name" value="RXLR"/>
    <property type="match status" value="1"/>
</dbReference>
<keyword evidence="7" id="KW-1185">Reference proteome</keyword>
<evidence type="ECO:0000256" key="5">
    <source>
        <dbReference type="RuleBase" id="RU367124"/>
    </source>
</evidence>
<evidence type="ECO:0000256" key="3">
    <source>
        <dbReference type="ARBA" id="ARBA00022525"/>
    </source>
</evidence>
<dbReference type="InterPro" id="IPR031825">
    <property type="entry name" value="RXLR"/>
</dbReference>
<dbReference type="Proteomes" id="UP000198211">
    <property type="component" value="Unassembled WGS sequence"/>
</dbReference>
<sequence>MRLMFLATVVFVVSIGLNDADTPKVLRSDFSVIEYQPTNYISTTVSRLLRSSSAADKRLTEERAGIITVSVFEKIKSAFTSSKVTPKTLDSWLKNGKSSDAVFTRLHLDKRRFPIFEPQFGVWV</sequence>
<keyword evidence="3 5" id="KW-0964">Secreted</keyword>
<reference evidence="7" key="1">
    <citation type="submission" date="2017-03" db="EMBL/GenBank/DDBJ databases">
        <title>Phytopthora megakarya and P. palmivora, two closely related causual agents of cacao black pod achieved similar genome size and gene model numbers by different mechanisms.</title>
        <authorList>
            <person name="Ali S."/>
            <person name="Shao J."/>
            <person name="Larry D.J."/>
            <person name="Kronmiller B."/>
            <person name="Shen D."/>
            <person name="Strem M.D."/>
            <person name="Melnick R.L."/>
            <person name="Guiltinan M.J."/>
            <person name="Tyler B.M."/>
            <person name="Meinhardt L.W."/>
            <person name="Bailey B.A."/>
        </authorList>
    </citation>
    <scope>NUCLEOTIDE SEQUENCE [LARGE SCALE GENOMIC DNA]</scope>
    <source>
        <strain evidence="7">zdho120</strain>
    </source>
</reference>
<evidence type="ECO:0000256" key="2">
    <source>
        <dbReference type="ARBA" id="ARBA00010400"/>
    </source>
</evidence>
<gene>
    <name evidence="6" type="ORF">PHMEG_00027677</name>
</gene>
<evidence type="ECO:0000313" key="6">
    <source>
        <dbReference type="EMBL" id="OWZ01014.1"/>
    </source>
</evidence>
<feature type="signal peptide" evidence="5">
    <location>
        <begin position="1"/>
        <end position="20"/>
    </location>
</feature>
<dbReference type="GO" id="GO:0005576">
    <property type="term" value="C:extracellular region"/>
    <property type="evidence" value="ECO:0007669"/>
    <property type="project" value="UniProtKB-SubCell"/>
</dbReference>
<comment type="caution">
    <text evidence="6">The sequence shown here is derived from an EMBL/GenBank/DDBJ whole genome shotgun (WGS) entry which is preliminary data.</text>
</comment>